<dbReference type="FunFam" id="3.30.300.30:FF:000008">
    <property type="entry name" value="2,3-dihydroxybenzoate-AMP ligase"/>
    <property type="match status" value="1"/>
</dbReference>
<dbReference type="PANTHER" id="PTHR43201">
    <property type="entry name" value="ACYL-COA SYNTHETASE"/>
    <property type="match status" value="1"/>
</dbReference>
<keyword evidence="5" id="KW-1185">Reference proteome</keyword>
<proteinExistence type="inferred from homology"/>
<sequence length="153" mass="16757">MDSSSFRSDGFYHTGDIVRLREDGYLVVEGRDKDQINRGGEKVSAEEVEDHLITHPSVQDAALVAIPDSFLGEKSCAFILLAVDTDMESNGTKPLETALRQHLQTRGLAHYKIPDAFRVLDEFPTTAVGKISRKALRQALAKTVTNNASIGDA</sequence>
<protein>
    <submittedName>
        <fullName evidence="4">2,3-dihydroxybenzoate-AMP ligase</fullName>
        <ecNumber evidence="4">6.3.2.-</ecNumber>
    </submittedName>
</protein>
<evidence type="ECO:0000256" key="1">
    <source>
        <dbReference type="ARBA" id="ARBA00006432"/>
    </source>
</evidence>
<dbReference type="InterPro" id="IPR025110">
    <property type="entry name" value="AMP-bd_C"/>
</dbReference>
<dbReference type="EC" id="6.3.2.-" evidence="4"/>
<dbReference type="KEGG" id="cgk:CGERO_09125"/>
<evidence type="ECO:0000313" key="4">
    <source>
        <dbReference type="EMBL" id="AZA12116.1"/>
    </source>
</evidence>
<dbReference type="SUPFAM" id="SSF56801">
    <property type="entry name" value="Acetyl-CoA synthetase-like"/>
    <property type="match status" value="1"/>
</dbReference>
<dbReference type="Pfam" id="PF13193">
    <property type="entry name" value="AMP-binding_C"/>
    <property type="match status" value="1"/>
</dbReference>
<name>A0A3G6J2I7_9CORY</name>
<dbReference type="Gene3D" id="3.30.300.30">
    <property type="match status" value="1"/>
</dbReference>
<dbReference type="PANTHER" id="PTHR43201:SF5">
    <property type="entry name" value="MEDIUM-CHAIN ACYL-COA LIGASE ACSF2, MITOCHONDRIAL"/>
    <property type="match status" value="1"/>
</dbReference>
<organism evidence="4 5">
    <name type="scientific">Corynebacterium gerontici</name>
    <dbReference type="NCBI Taxonomy" id="2079234"/>
    <lineage>
        <taxon>Bacteria</taxon>
        <taxon>Bacillati</taxon>
        <taxon>Actinomycetota</taxon>
        <taxon>Actinomycetes</taxon>
        <taxon>Mycobacteriales</taxon>
        <taxon>Corynebacteriaceae</taxon>
        <taxon>Corynebacterium</taxon>
    </lineage>
</organism>
<reference evidence="4 5" key="1">
    <citation type="submission" date="2018-11" db="EMBL/GenBank/DDBJ databases">
        <authorList>
            <person name="Kleinhagauer T."/>
            <person name="Glaeser S.P."/>
            <person name="Spergser J."/>
            <person name="Ruckert C."/>
            <person name="Kaempfer P."/>
            <person name="Busse H.-J."/>
        </authorList>
    </citation>
    <scope>NUCLEOTIDE SEQUENCE [LARGE SCALE GENOMIC DNA]</scope>
    <source>
        <strain evidence="4 5">W8</strain>
    </source>
</reference>
<dbReference type="EMBL" id="CP033897">
    <property type="protein sequence ID" value="AZA12116.1"/>
    <property type="molecule type" value="Genomic_DNA"/>
</dbReference>
<evidence type="ECO:0000313" key="5">
    <source>
        <dbReference type="Proteomes" id="UP000271587"/>
    </source>
</evidence>
<dbReference type="Gene3D" id="2.30.38.10">
    <property type="entry name" value="Luciferase, Domain 3"/>
    <property type="match status" value="1"/>
</dbReference>
<dbReference type="Proteomes" id="UP000271587">
    <property type="component" value="Chromosome"/>
</dbReference>
<feature type="domain" description="AMP-binding enzyme C-terminal" evidence="3">
    <location>
        <begin position="47"/>
        <end position="130"/>
    </location>
</feature>
<gene>
    <name evidence="4" type="primary">dhbE2</name>
    <name evidence="4" type="ORF">CGERO_09125</name>
</gene>
<comment type="similarity">
    <text evidence="1">Belongs to the ATP-dependent AMP-binding enzyme family.</text>
</comment>
<evidence type="ECO:0000256" key="2">
    <source>
        <dbReference type="ARBA" id="ARBA00022598"/>
    </source>
</evidence>
<dbReference type="GO" id="GO:0006631">
    <property type="term" value="P:fatty acid metabolic process"/>
    <property type="evidence" value="ECO:0007669"/>
    <property type="project" value="TreeGrafter"/>
</dbReference>
<keyword evidence="2 4" id="KW-0436">Ligase</keyword>
<dbReference type="AlphaFoldDB" id="A0A3G6J2I7"/>
<accession>A0A3G6J2I7</accession>
<dbReference type="InterPro" id="IPR045851">
    <property type="entry name" value="AMP-bd_C_sf"/>
</dbReference>
<evidence type="ECO:0000259" key="3">
    <source>
        <dbReference type="Pfam" id="PF13193"/>
    </source>
</evidence>
<dbReference type="GO" id="GO:0031956">
    <property type="term" value="F:medium-chain fatty acid-CoA ligase activity"/>
    <property type="evidence" value="ECO:0007669"/>
    <property type="project" value="TreeGrafter"/>
</dbReference>